<accession>A0A9W8B8J8</accession>
<evidence type="ECO:0000313" key="3">
    <source>
        <dbReference type="Proteomes" id="UP001151582"/>
    </source>
</evidence>
<evidence type="ECO:0000313" key="2">
    <source>
        <dbReference type="EMBL" id="KAJ1981271.1"/>
    </source>
</evidence>
<reference evidence="2" key="1">
    <citation type="submission" date="2022-07" db="EMBL/GenBank/DDBJ databases">
        <title>Phylogenomic reconstructions and comparative analyses of Kickxellomycotina fungi.</title>
        <authorList>
            <person name="Reynolds N.K."/>
            <person name="Stajich J.E."/>
            <person name="Barry K."/>
            <person name="Grigoriev I.V."/>
            <person name="Crous P."/>
            <person name="Smith M.E."/>
        </authorList>
    </citation>
    <scope>NUCLEOTIDE SEQUENCE</scope>
    <source>
        <strain evidence="2">RSA 567</strain>
    </source>
</reference>
<sequence length="298" mass="32627">DLVINDDNQVVLSDEQNTLRARNAWAHQGYQQVVRLADQRSIMRLQTGLFNQEYQHTIARGIARVMREYNIAGVDIDATWVNSSPSGNRPKGTATLAHYFLAFLQTLSLAVTDPTSSSHMGAPAIVVTVGGKPWKLPLHIHDSVHDRFVDLQLRLRVIPLDRKSGSSISAVDQAGKPNRPEGLVRKLSRSLSRVSLKPGQSFSASARQVPEAYQAPAASTLLFDGGTPVPVPDVNLKESLDVADKWVKAGFAPQSLVAAFPQKSHTFTPMAVFAAPKVFPQPQPRKTKPFGHSYDHGD</sequence>
<dbReference type="SUPFAM" id="SSF51445">
    <property type="entry name" value="(Trans)glycosidases"/>
    <property type="match status" value="1"/>
</dbReference>
<gene>
    <name evidence="2" type="ORF">H4R34_002148</name>
</gene>
<dbReference type="Proteomes" id="UP001151582">
    <property type="component" value="Unassembled WGS sequence"/>
</dbReference>
<organism evidence="2 3">
    <name type="scientific">Dimargaris verticillata</name>
    <dbReference type="NCBI Taxonomy" id="2761393"/>
    <lineage>
        <taxon>Eukaryota</taxon>
        <taxon>Fungi</taxon>
        <taxon>Fungi incertae sedis</taxon>
        <taxon>Zoopagomycota</taxon>
        <taxon>Kickxellomycotina</taxon>
        <taxon>Dimargaritomycetes</taxon>
        <taxon>Dimargaritales</taxon>
        <taxon>Dimargaritaceae</taxon>
        <taxon>Dimargaris</taxon>
    </lineage>
</organism>
<protein>
    <submittedName>
        <fullName evidence="2">Uncharacterized protein</fullName>
    </submittedName>
</protein>
<dbReference type="OrthoDB" id="10391940at2759"/>
<keyword evidence="3" id="KW-1185">Reference proteome</keyword>
<feature type="non-terminal residue" evidence="2">
    <location>
        <position position="1"/>
    </location>
</feature>
<name>A0A9W8B8J8_9FUNG</name>
<feature type="region of interest" description="Disordered" evidence="1">
    <location>
        <begin position="278"/>
        <end position="298"/>
    </location>
</feature>
<proteinExistence type="predicted"/>
<evidence type="ECO:0000256" key="1">
    <source>
        <dbReference type="SAM" id="MobiDB-lite"/>
    </source>
</evidence>
<dbReference type="Gene3D" id="3.20.20.80">
    <property type="entry name" value="Glycosidases"/>
    <property type="match status" value="1"/>
</dbReference>
<dbReference type="InterPro" id="IPR017853">
    <property type="entry name" value="GH"/>
</dbReference>
<dbReference type="AlphaFoldDB" id="A0A9W8B8J8"/>
<comment type="caution">
    <text evidence="2">The sequence shown here is derived from an EMBL/GenBank/DDBJ whole genome shotgun (WGS) entry which is preliminary data.</text>
</comment>
<dbReference type="EMBL" id="JANBQB010000132">
    <property type="protein sequence ID" value="KAJ1981271.1"/>
    <property type="molecule type" value="Genomic_DNA"/>
</dbReference>